<comment type="caution">
    <text evidence="2">The sequence shown here is derived from an EMBL/GenBank/DDBJ whole genome shotgun (WGS) entry which is preliminary data.</text>
</comment>
<evidence type="ECO:0000256" key="1">
    <source>
        <dbReference type="SAM" id="MobiDB-lite"/>
    </source>
</evidence>
<evidence type="ECO:0000313" key="3">
    <source>
        <dbReference type="Proteomes" id="UP000830835"/>
    </source>
</evidence>
<organism evidence="2 3">
    <name type="scientific">Thermostichus vulcanus str. 'Rupite'</name>
    <dbReference type="NCBI Taxonomy" id="2813851"/>
    <lineage>
        <taxon>Bacteria</taxon>
        <taxon>Bacillati</taxon>
        <taxon>Cyanobacteriota</taxon>
        <taxon>Cyanophyceae</taxon>
        <taxon>Thermostichales</taxon>
        <taxon>Thermostichaceae</taxon>
        <taxon>Thermostichus</taxon>
    </lineage>
</organism>
<dbReference type="RefSeq" id="WP_244348615.1">
    <property type="nucleotide sequence ID" value="NZ_JAFIRA010000002.1"/>
</dbReference>
<proteinExistence type="predicted"/>
<sequence length="109" mass="12690">MAGSSSSPESNRAASREQQHPQYATDRDLLNQLLEQAQAQPRSDWVLAEVARLRIRYQGFPGARDLQRDLDQILQQWGMSEEELFVQTRAIHERGQVYDRSFSKRDDWA</sequence>
<feature type="compositionally biased region" description="Basic and acidic residues" evidence="1">
    <location>
        <begin position="14"/>
        <end position="26"/>
    </location>
</feature>
<evidence type="ECO:0000313" key="2">
    <source>
        <dbReference type="EMBL" id="MCJ2541539.1"/>
    </source>
</evidence>
<keyword evidence="3" id="KW-1185">Reference proteome</keyword>
<reference evidence="2" key="1">
    <citation type="submission" date="2021-02" db="EMBL/GenBank/DDBJ databases">
        <title>The CRISPR/cas machinery reduction and long-range gene transfer in the hot spring cyanobacterium Synechococcus.</title>
        <authorList>
            <person name="Dvorak P."/>
            <person name="Jahodarova E."/>
            <person name="Hasler P."/>
            <person name="Poulickova A."/>
        </authorList>
    </citation>
    <scope>NUCLEOTIDE SEQUENCE</scope>
    <source>
        <strain evidence="2">Rupite</strain>
    </source>
</reference>
<dbReference type="InterPro" id="IPR021705">
    <property type="entry name" value="DUF3288"/>
</dbReference>
<dbReference type="Pfam" id="PF11691">
    <property type="entry name" value="DUF3288"/>
    <property type="match status" value="1"/>
</dbReference>
<protein>
    <submittedName>
        <fullName evidence="2">DUF3288 family protein</fullName>
    </submittedName>
</protein>
<name>A0ABT0C6W2_THEVL</name>
<feature type="compositionally biased region" description="Low complexity" evidence="1">
    <location>
        <begin position="1"/>
        <end position="13"/>
    </location>
</feature>
<dbReference type="Proteomes" id="UP000830835">
    <property type="component" value="Unassembled WGS sequence"/>
</dbReference>
<dbReference type="EMBL" id="JAFIRA010000002">
    <property type="protein sequence ID" value="MCJ2541539.1"/>
    <property type="molecule type" value="Genomic_DNA"/>
</dbReference>
<feature type="region of interest" description="Disordered" evidence="1">
    <location>
        <begin position="1"/>
        <end position="26"/>
    </location>
</feature>
<accession>A0ABT0C6W2</accession>
<gene>
    <name evidence="2" type="ORF">JX360_01230</name>
</gene>